<name>A0A8J7M7L7_9RHOB</name>
<keyword evidence="1" id="KW-0479">Metal-binding</keyword>
<dbReference type="InterPro" id="IPR010799">
    <property type="entry name" value="MlrC_C"/>
</dbReference>
<dbReference type="EMBL" id="JAEHHL010000007">
    <property type="protein sequence ID" value="MBK0400069.1"/>
    <property type="molecule type" value="Genomic_DNA"/>
</dbReference>
<evidence type="ECO:0000259" key="3">
    <source>
        <dbReference type="Pfam" id="PF07364"/>
    </source>
</evidence>
<evidence type="ECO:0000313" key="5">
    <source>
        <dbReference type="Proteomes" id="UP000655420"/>
    </source>
</evidence>
<dbReference type="AlphaFoldDB" id="A0A8J7M7L7"/>
<organism evidence="4 5">
    <name type="scientific">Thermohalobaculum xanthum</name>
    <dbReference type="NCBI Taxonomy" id="2753746"/>
    <lineage>
        <taxon>Bacteria</taxon>
        <taxon>Pseudomonadati</taxon>
        <taxon>Pseudomonadota</taxon>
        <taxon>Alphaproteobacteria</taxon>
        <taxon>Rhodobacterales</taxon>
        <taxon>Paracoccaceae</taxon>
        <taxon>Thermohalobaculum</taxon>
    </lineage>
</organism>
<dbReference type="GO" id="GO:0046872">
    <property type="term" value="F:metal ion binding"/>
    <property type="evidence" value="ECO:0007669"/>
    <property type="project" value="UniProtKB-KW"/>
</dbReference>
<comment type="cofactor">
    <cofactor evidence="1">
        <name>Zn(2+)</name>
        <dbReference type="ChEBI" id="CHEBI:29105"/>
    </cofactor>
    <text evidence="1">Binds 1 zinc ion per subunit.</text>
</comment>
<dbReference type="Proteomes" id="UP000655420">
    <property type="component" value="Unassembled WGS sequence"/>
</dbReference>
<comment type="function">
    <text evidence="1">Involved in peptidolytic degradation of cyclic heptapeptide hepatotoxin microcystin (MC).</text>
</comment>
<protein>
    <recommendedName>
        <fullName evidence="1">Microcystinase C</fullName>
        <shortName evidence="1">MlrC</shortName>
    </recommendedName>
</protein>
<dbReference type="RefSeq" id="WP_200610392.1">
    <property type="nucleotide sequence ID" value="NZ_JAEHHL010000007.1"/>
</dbReference>
<dbReference type="InterPro" id="IPR009197">
    <property type="entry name" value="MlrC"/>
</dbReference>
<dbReference type="Pfam" id="PF07171">
    <property type="entry name" value="MlrC_C"/>
    <property type="match status" value="1"/>
</dbReference>
<keyword evidence="1" id="KW-0645">Protease</keyword>
<accession>A0A8J7M7L7</accession>
<evidence type="ECO:0000313" key="4">
    <source>
        <dbReference type="EMBL" id="MBK0400069.1"/>
    </source>
</evidence>
<dbReference type="GO" id="GO:0006508">
    <property type="term" value="P:proteolysis"/>
    <property type="evidence" value="ECO:0007669"/>
    <property type="project" value="UniProtKB-KW"/>
</dbReference>
<keyword evidence="1" id="KW-0482">Metalloprotease</keyword>
<dbReference type="GO" id="GO:0008237">
    <property type="term" value="F:metallopeptidase activity"/>
    <property type="evidence" value="ECO:0007669"/>
    <property type="project" value="UniProtKB-KW"/>
</dbReference>
<feature type="domain" description="Microcystin LR degradation protein MlrC C-terminal" evidence="2">
    <location>
        <begin position="303"/>
        <end position="484"/>
    </location>
</feature>
<keyword evidence="1" id="KW-0378">Hydrolase</keyword>
<evidence type="ECO:0000259" key="2">
    <source>
        <dbReference type="Pfam" id="PF07171"/>
    </source>
</evidence>
<keyword evidence="5" id="KW-1185">Reference proteome</keyword>
<evidence type="ECO:0000256" key="1">
    <source>
        <dbReference type="PIRNR" id="PIRNR012702"/>
    </source>
</evidence>
<dbReference type="Pfam" id="PF07364">
    <property type="entry name" value="DUF1485"/>
    <property type="match status" value="1"/>
</dbReference>
<feature type="domain" description="Microcystin LR degradation protein MlrC N-terminal" evidence="3">
    <location>
        <begin position="3"/>
        <end position="293"/>
    </location>
</feature>
<gene>
    <name evidence="4" type="ORF">H0I76_12790</name>
</gene>
<reference evidence="4" key="1">
    <citation type="submission" date="2020-12" db="EMBL/GenBank/DDBJ databases">
        <title>Bacterial taxonomy.</title>
        <authorList>
            <person name="Pan X."/>
        </authorList>
    </citation>
    <scope>NUCLEOTIDE SEQUENCE</scope>
    <source>
        <strain evidence="4">M0105</strain>
    </source>
</reference>
<sequence>MTRIAIAGFQHETNTFATGKAGFHEFDIADSWPGLLAGEAVIAQTLGLNLPVAGFAAAARRAHGVELVPLMWCAAEPSGHVTDEAFERIAGMLIDGLRRAGRIDGLYLDLHGAMVTESHDDGEGELLRRLRAELGGALPIVASLDLHANVTPAMVGHATALTLYRTYPHLDMAASGARCLPILMRAIEGAAPCKAFRQAPYLIPLHAQFTGAEPCRSLYRALEEFGGEGVSADIALGFTAADIFDAGPSVVAYAPDQAVADAVVDRLIGAIAAAEGAFDCGMLSPAEAVRVAMANRGDRPVVIADVQDNPGAGASSDSTGLLAALVAEGAEGAVLGLLNDPEMAARAHAAGLGEVIAGPLGGKSGLPGQAPFEGRFRVEALSDGQCRFTGEMYGGGIAVLGPTAVLRVEDARADVRVVVGSHRSQCLDRAIFTHIGIDPSRQRIVAVKSTAHFRADFDPIAAQTLIAAAPGGFPCDLAAIPYRRLRPGVRLGPCGPCSQGMVQYQKSTGRVP</sequence>
<comment type="caution">
    <text evidence="4">The sequence shown here is derived from an EMBL/GenBank/DDBJ whole genome shotgun (WGS) entry which is preliminary data.</text>
</comment>
<dbReference type="InterPro" id="IPR015995">
    <property type="entry name" value="MlrC_N"/>
</dbReference>
<proteinExistence type="inferred from homology"/>
<dbReference type="PIRSF" id="PIRSF012702">
    <property type="entry name" value="UCP012702"/>
    <property type="match status" value="1"/>
</dbReference>
<comment type="similarity">
    <text evidence="1">Belongs to the peptidase M81 family.</text>
</comment>